<dbReference type="PROSITE" id="PS51007">
    <property type="entry name" value="CYTC"/>
    <property type="match status" value="1"/>
</dbReference>
<proteinExistence type="predicted"/>
<sequence>MNFAVNLVEILDYSKRKLAAASRGWRHAALLLALAVNIVNAGSDHPIPSESLSLIIGEPAPLLEQIQSPPLGLPVMDIPKQNPVSEKKIALGRKLFFDRRLSFNGTLSCAMCHVPEQAFTQRELRTPVGLEGRFVKRNAPALYNVGYRRVLFFDGREHSLENQVWQPLLLHNEMANPSIGFVLSTISNAEDYRGLFEMAFEQGLTVETLGMALASYQRGLVSGDSPFDRWYFGNEHALPEAARNGWQVFQNAGCATCHTIADDHAHFTDDQFYDTGIGYARSMKSESKPQPVRLAPGVSVVPTVSFETAKANDLGRYEATGRSEDRWLYRVPSLRNVALTAPYMHDGSFPDLDSVIAWYNDGGEPHAGLDVRIRPLNLTAEQVSDLLVFLESLTGSNIATLEADARSAQIGDP</sequence>
<evidence type="ECO:0000256" key="3">
    <source>
        <dbReference type="ARBA" id="ARBA00022723"/>
    </source>
</evidence>
<dbReference type="PANTHER" id="PTHR30600:SF10">
    <property type="entry name" value="BLL6722 PROTEIN"/>
    <property type="match status" value="1"/>
</dbReference>
<evidence type="ECO:0000256" key="6">
    <source>
        <dbReference type="ARBA" id="ARBA00023004"/>
    </source>
</evidence>
<name>A0ABT3STY6_9GAMM</name>
<dbReference type="InterPro" id="IPR009056">
    <property type="entry name" value="Cyt_c-like_dom"/>
</dbReference>
<comment type="caution">
    <text evidence="9">The sequence shown here is derived from an EMBL/GenBank/DDBJ whole genome shotgun (WGS) entry which is preliminary data.</text>
</comment>
<evidence type="ECO:0000313" key="9">
    <source>
        <dbReference type="EMBL" id="MCX2973395.1"/>
    </source>
</evidence>
<dbReference type="SUPFAM" id="SSF46626">
    <property type="entry name" value="Cytochrome c"/>
    <property type="match status" value="2"/>
</dbReference>
<keyword evidence="2 7" id="KW-0349">Heme</keyword>
<keyword evidence="5" id="KW-0560">Oxidoreductase</keyword>
<reference evidence="9" key="1">
    <citation type="submission" date="2019-02" db="EMBL/GenBank/DDBJ databases">
        <authorList>
            <person name="Li S.-H."/>
        </authorList>
    </citation>
    <scope>NUCLEOTIDE SEQUENCE</scope>
    <source>
        <strain evidence="9">IMCC8485</strain>
    </source>
</reference>
<organism evidence="9 10">
    <name type="scientific">Candidatus Seongchinamella marina</name>
    <dbReference type="NCBI Taxonomy" id="2518990"/>
    <lineage>
        <taxon>Bacteria</taxon>
        <taxon>Pseudomonadati</taxon>
        <taxon>Pseudomonadota</taxon>
        <taxon>Gammaproteobacteria</taxon>
        <taxon>Cellvibrionales</taxon>
        <taxon>Halieaceae</taxon>
        <taxon>Seongchinamella</taxon>
    </lineage>
</organism>
<evidence type="ECO:0000313" key="10">
    <source>
        <dbReference type="Proteomes" id="UP001143307"/>
    </source>
</evidence>
<keyword evidence="4" id="KW-0732">Signal</keyword>
<protein>
    <submittedName>
        <fullName evidence="9">C-type cytochrome</fullName>
    </submittedName>
</protein>
<feature type="domain" description="Cytochrome c" evidence="8">
    <location>
        <begin position="240"/>
        <end position="394"/>
    </location>
</feature>
<gene>
    <name evidence="9" type="ORF">EYC87_07320</name>
</gene>
<evidence type="ECO:0000256" key="1">
    <source>
        <dbReference type="ARBA" id="ARBA00004196"/>
    </source>
</evidence>
<evidence type="ECO:0000256" key="4">
    <source>
        <dbReference type="ARBA" id="ARBA00022729"/>
    </source>
</evidence>
<evidence type="ECO:0000256" key="5">
    <source>
        <dbReference type="ARBA" id="ARBA00023002"/>
    </source>
</evidence>
<dbReference type="Proteomes" id="UP001143307">
    <property type="component" value="Unassembled WGS sequence"/>
</dbReference>
<keyword evidence="3 7" id="KW-0479">Metal-binding</keyword>
<evidence type="ECO:0000256" key="7">
    <source>
        <dbReference type="PROSITE-ProRule" id="PRU00433"/>
    </source>
</evidence>
<evidence type="ECO:0000256" key="2">
    <source>
        <dbReference type="ARBA" id="ARBA00022617"/>
    </source>
</evidence>
<dbReference type="PANTHER" id="PTHR30600">
    <property type="entry name" value="CYTOCHROME C PEROXIDASE-RELATED"/>
    <property type="match status" value="1"/>
</dbReference>
<evidence type="ECO:0000259" key="8">
    <source>
        <dbReference type="PROSITE" id="PS51007"/>
    </source>
</evidence>
<dbReference type="InterPro" id="IPR051395">
    <property type="entry name" value="Cytochrome_c_Peroxidase/MauG"/>
</dbReference>
<dbReference type="InterPro" id="IPR004852">
    <property type="entry name" value="Di-haem_cyt_c_peroxidsae"/>
</dbReference>
<dbReference type="RefSeq" id="WP_279252310.1">
    <property type="nucleotide sequence ID" value="NZ_SHNP01000002.1"/>
</dbReference>
<keyword evidence="10" id="KW-1185">Reference proteome</keyword>
<dbReference type="Gene3D" id="1.10.760.10">
    <property type="entry name" value="Cytochrome c-like domain"/>
    <property type="match status" value="2"/>
</dbReference>
<dbReference type="Pfam" id="PF03150">
    <property type="entry name" value="CCP_MauG"/>
    <property type="match status" value="1"/>
</dbReference>
<dbReference type="EMBL" id="SHNP01000002">
    <property type="protein sequence ID" value="MCX2973395.1"/>
    <property type="molecule type" value="Genomic_DNA"/>
</dbReference>
<accession>A0ABT3STY6</accession>
<keyword evidence="6 7" id="KW-0408">Iron</keyword>
<dbReference type="InterPro" id="IPR036909">
    <property type="entry name" value="Cyt_c-like_dom_sf"/>
</dbReference>
<comment type="subcellular location">
    <subcellularLocation>
        <location evidence="1">Cell envelope</location>
    </subcellularLocation>
</comment>